<feature type="transmembrane region" description="Helical" evidence="1">
    <location>
        <begin position="250"/>
        <end position="271"/>
    </location>
</feature>
<feature type="transmembrane region" description="Helical" evidence="1">
    <location>
        <begin position="26"/>
        <end position="51"/>
    </location>
</feature>
<sequence length="549" mass="61182">MKTNTILLARILLKGSGNASESKRKWILWIILGVAFLPMIAQLGFFTSISYDVLKNMKIETLIPAIILALTSFVVFFFGIFYILNTYYFTKDIESLLPLPLRPFEIIGAKFIVVTIYEYLTEIVVLAPVLLVYGVKSGGGILYYLYAAVIFLTLPVIPLVISSLIIMPLMRFTGLIKNKDRFRYFASIIAIGIGVGVQFGVRRFVDGNLDQGRLESTLAQLERNVSTVTSFFPSAKYAAMSLIRSVDVAGIINMLLFLGLTAIILIVFLYLSQILYFKGVMGISETGSKRRAMSNMELKRATEKRPVAFTYFLKEIRIILRTPPYFINCILGNFIWPVIILISSFSNSNNGMSLEQLGSIIRQNGDNGLILAIGFAFSVFLSSSNSVTSTAISREGQNMYFNKYIPLGYDKQILMKVMSGVAVGVFGVSITLIFMCYMIKLSIYTVTLMFVVGLIGIIFSSFTGIVFDLINPKLNWDNEQKAVKQNFNVLFNMLAGIIFAGAFIALIFVTGLNLLQTFIASILIFGTFIALLYYLVSTIGVKLLKRIEG</sequence>
<feature type="transmembrane region" description="Helical" evidence="1">
    <location>
        <begin position="515"/>
        <end position="536"/>
    </location>
</feature>
<feature type="transmembrane region" description="Helical" evidence="1">
    <location>
        <begin position="369"/>
        <end position="392"/>
    </location>
</feature>
<gene>
    <name evidence="2" type="ORF">Bccel_3779</name>
</gene>
<dbReference type="PATRIC" id="fig|398512.5.peg.3956"/>
<accession>A0A0L6JS23</accession>
<evidence type="ECO:0000313" key="2">
    <source>
        <dbReference type="EMBL" id="KNY28505.1"/>
    </source>
</evidence>
<keyword evidence="3" id="KW-1185">Reference proteome</keyword>
<dbReference type="eggNOG" id="ENOG502Z8T8">
    <property type="taxonomic scope" value="Bacteria"/>
</dbReference>
<keyword evidence="1" id="KW-0812">Transmembrane</keyword>
<evidence type="ECO:0000256" key="1">
    <source>
        <dbReference type="SAM" id="Phobius"/>
    </source>
</evidence>
<organism evidence="2 3">
    <name type="scientific">Pseudobacteroides cellulosolvens ATCC 35603 = DSM 2933</name>
    <dbReference type="NCBI Taxonomy" id="398512"/>
    <lineage>
        <taxon>Bacteria</taxon>
        <taxon>Bacillati</taxon>
        <taxon>Bacillota</taxon>
        <taxon>Clostridia</taxon>
        <taxon>Eubacteriales</taxon>
        <taxon>Oscillospiraceae</taxon>
        <taxon>Pseudobacteroides</taxon>
    </lineage>
</organism>
<protein>
    <recommendedName>
        <fullName evidence="4">ABC-2 type transport system permease protein</fullName>
    </recommendedName>
</protein>
<dbReference type="OrthoDB" id="138672at2"/>
<feature type="transmembrane region" description="Helical" evidence="1">
    <location>
        <begin position="413"/>
        <end position="435"/>
    </location>
</feature>
<dbReference type="STRING" id="398512.Bccel_3779"/>
<dbReference type="Pfam" id="PF16949">
    <property type="entry name" value="ABC_tran_2"/>
    <property type="match status" value="1"/>
</dbReference>
<reference evidence="3" key="1">
    <citation type="submission" date="2015-07" db="EMBL/GenBank/DDBJ databases">
        <title>Near-Complete Genome Sequence of the Cellulolytic Bacterium Bacteroides (Pseudobacteroides) cellulosolvens ATCC 35603.</title>
        <authorList>
            <person name="Dassa B."/>
            <person name="Utturkar S.M."/>
            <person name="Klingeman D.M."/>
            <person name="Hurt R.A."/>
            <person name="Keller M."/>
            <person name="Xu J."/>
            <person name="Reddy Y.H.K."/>
            <person name="Borovok I."/>
            <person name="Grinberg I.R."/>
            <person name="Lamed R."/>
            <person name="Zhivin O."/>
            <person name="Bayer E.A."/>
            <person name="Brown S.D."/>
        </authorList>
    </citation>
    <scope>NUCLEOTIDE SEQUENCE [LARGE SCALE GENOMIC DNA]</scope>
    <source>
        <strain evidence="3">DSM 2933</strain>
    </source>
</reference>
<proteinExistence type="predicted"/>
<dbReference type="Proteomes" id="UP000036923">
    <property type="component" value="Unassembled WGS sequence"/>
</dbReference>
<feature type="transmembrane region" description="Helical" evidence="1">
    <location>
        <begin position="441"/>
        <end position="467"/>
    </location>
</feature>
<dbReference type="AlphaFoldDB" id="A0A0L6JS23"/>
<evidence type="ECO:0000313" key="3">
    <source>
        <dbReference type="Proteomes" id="UP000036923"/>
    </source>
</evidence>
<comment type="caution">
    <text evidence="2">The sequence shown here is derived from an EMBL/GenBank/DDBJ whole genome shotgun (WGS) entry which is preliminary data.</text>
</comment>
<feature type="transmembrane region" description="Helical" evidence="1">
    <location>
        <begin position="182"/>
        <end position="201"/>
    </location>
</feature>
<feature type="transmembrane region" description="Helical" evidence="1">
    <location>
        <begin position="63"/>
        <end position="90"/>
    </location>
</feature>
<feature type="transmembrane region" description="Helical" evidence="1">
    <location>
        <begin position="325"/>
        <end position="345"/>
    </location>
</feature>
<keyword evidence="1" id="KW-1133">Transmembrane helix</keyword>
<dbReference type="RefSeq" id="WP_036936856.1">
    <property type="nucleotide sequence ID" value="NZ_JQKC01000002.1"/>
</dbReference>
<feature type="transmembrane region" description="Helical" evidence="1">
    <location>
        <begin position="141"/>
        <end position="170"/>
    </location>
</feature>
<evidence type="ECO:0008006" key="4">
    <source>
        <dbReference type="Google" id="ProtNLM"/>
    </source>
</evidence>
<keyword evidence="1" id="KW-0472">Membrane</keyword>
<feature type="transmembrane region" description="Helical" evidence="1">
    <location>
        <begin position="111"/>
        <end position="135"/>
    </location>
</feature>
<name>A0A0L6JS23_9FIRM</name>
<feature type="transmembrane region" description="Helical" evidence="1">
    <location>
        <begin position="487"/>
        <end position="509"/>
    </location>
</feature>
<dbReference type="InterPro" id="IPR031599">
    <property type="entry name" value="ABC_tran_2"/>
</dbReference>
<dbReference type="EMBL" id="LGTC01000001">
    <property type="protein sequence ID" value="KNY28505.1"/>
    <property type="molecule type" value="Genomic_DNA"/>
</dbReference>